<protein>
    <submittedName>
        <fullName evidence="2">Uncharacterized protein</fullName>
    </submittedName>
</protein>
<evidence type="ECO:0000256" key="1">
    <source>
        <dbReference type="SAM" id="MobiDB-lite"/>
    </source>
</evidence>
<evidence type="ECO:0000313" key="2">
    <source>
        <dbReference type="EnsemblMetazoa" id="AMAM011788-PA"/>
    </source>
</evidence>
<reference evidence="2" key="2">
    <citation type="submission" date="2020-05" db="UniProtKB">
        <authorList>
            <consortium name="EnsemblMetazoa"/>
        </authorList>
    </citation>
    <scope>IDENTIFICATION</scope>
    <source>
        <strain evidence="2">maculatus3</strain>
    </source>
</reference>
<organism evidence="2 3">
    <name type="scientific">Anopheles maculatus</name>
    <dbReference type="NCBI Taxonomy" id="74869"/>
    <lineage>
        <taxon>Eukaryota</taxon>
        <taxon>Metazoa</taxon>
        <taxon>Ecdysozoa</taxon>
        <taxon>Arthropoda</taxon>
        <taxon>Hexapoda</taxon>
        <taxon>Insecta</taxon>
        <taxon>Pterygota</taxon>
        <taxon>Neoptera</taxon>
        <taxon>Endopterygota</taxon>
        <taxon>Diptera</taxon>
        <taxon>Nematocera</taxon>
        <taxon>Culicoidea</taxon>
        <taxon>Culicidae</taxon>
        <taxon>Anophelinae</taxon>
        <taxon>Anopheles</taxon>
        <taxon>Anopheles maculatus group</taxon>
    </lineage>
</organism>
<dbReference type="AlphaFoldDB" id="A0A182SR73"/>
<reference evidence="3" key="1">
    <citation type="submission" date="2013-09" db="EMBL/GenBank/DDBJ databases">
        <title>The Genome Sequence of Anopheles maculatus species B.</title>
        <authorList>
            <consortium name="The Broad Institute Genomics Platform"/>
            <person name="Neafsey D.E."/>
            <person name="Besansky N."/>
            <person name="Howell P."/>
            <person name="Walton C."/>
            <person name="Young S.K."/>
            <person name="Zeng Q."/>
            <person name="Gargeya S."/>
            <person name="Fitzgerald M."/>
            <person name="Haas B."/>
            <person name="Abouelleil A."/>
            <person name="Allen A.W."/>
            <person name="Alvarado L."/>
            <person name="Arachchi H.M."/>
            <person name="Berlin A.M."/>
            <person name="Chapman S.B."/>
            <person name="Gainer-Dewar J."/>
            <person name="Goldberg J."/>
            <person name="Griggs A."/>
            <person name="Gujja S."/>
            <person name="Hansen M."/>
            <person name="Howarth C."/>
            <person name="Imamovic A."/>
            <person name="Ireland A."/>
            <person name="Larimer J."/>
            <person name="McCowan C."/>
            <person name="Murphy C."/>
            <person name="Pearson M."/>
            <person name="Poon T.W."/>
            <person name="Priest M."/>
            <person name="Roberts A."/>
            <person name="Saif S."/>
            <person name="Shea T."/>
            <person name="Sisk P."/>
            <person name="Sykes S."/>
            <person name="Wortman J."/>
            <person name="Nusbaum C."/>
            <person name="Birren B."/>
        </authorList>
    </citation>
    <scope>NUCLEOTIDE SEQUENCE [LARGE SCALE GENOMIC DNA]</scope>
    <source>
        <strain evidence="3">maculatus3</strain>
    </source>
</reference>
<proteinExistence type="predicted"/>
<dbReference type="VEuPathDB" id="VectorBase:AMAM011788"/>
<dbReference type="Proteomes" id="UP000075901">
    <property type="component" value="Unassembled WGS sequence"/>
</dbReference>
<name>A0A182SR73_9DIPT</name>
<sequence length="116" mass="12059">MPLGHSIGATDAMMGTAPSNSSDEDDSDPVEDATERGEQEETGIAAVAAPVWSPSLRYESSTCSLNCGVKMRREPILAELCAVVDVAAEGDDEPATPARPDEDSLLTIIPATASEP</sequence>
<keyword evidence="3" id="KW-1185">Reference proteome</keyword>
<feature type="compositionally biased region" description="Acidic residues" evidence="1">
    <location>
        <begin position="22"/>
        <end position="32"/>
    </location>
</feature>
<feature type="region of interest" description="Disordered" evidence="1">
    <location>
        <begin position="90"/>
        <end position="116"/>
    </location>
</feature>
<feature type="region of interest" description="Disordered" evidence="1">
    <location>
        <begin position="1"/>
        <end position="45"/>
    </location>
</feature>
<accession>A0A182SR73</accession>
<dbReference type="EnsemblMetazoa" id="AMAM011788-RA">
    <property type="protein sequence ID" value="AMAM011788-PA"/>
    <property type="gene ID" value="AMAM011788"/>
</dbReference>
<evidence type="ECO:0000313" key="3">
    <source>
        <dbReference type="Proteomes" id="UP000075901"/>
    </source>
</evidence>